<feature type="transmembrane region" description="Helical" evidence="1">
    <location>
        <begin position="25"/>
        <end position="44"/>
    </location>
</feature>
<reference evidence="2 3" key="1">
    <citation type="submission" date="2020-08" db="EMBL/GenBank/DDBJ databases">
        <title>Sequencing the genomes of 1000 actinobacteria strains.</title>
        <authorList>
            <person name="Klenk H.-P."/>
        </authorList>
    </citation>
    <scope>NUCLEOTIDE SEQUENCE [LARGE SCALE GENOMIC DNA]</scope>
    <source>
        <strain evidence="2 3">DSM 43149</strain>
    </source>
</reference>
<feature type="transmembrane region" description="Helical" evidence="1">
    <location>
        <begin position="56"/>
        <end position="75"/>
    </location>
</feature>
<keyword evidence="3" id="KW-1185">Reference proteome</keyword>
<dbReference type="AlphaFoldDB" id="A0A7W7HS98"/>
<keyword evidence="1" id="KW-0812">Transmembrane</keyword>
<protein>
    <submittedName>
        <fullName evidence="2">Uncharacterized protein</fullName>
    </submittedName>
</protein>
<dbReference type="EMBL" id="JACHNH010000001">
    <property type="protein sequence ID" value="MBB4759885.1"/>
    <property type="molecule type" value="Genomic_DNA"/>
</dbReference>
<gene>
    <name evidence="2" type="ORF">BJ971_000441</name>
</gene>
<keyword evidence="1" id="KW-1133">Transmembrane helix</keyword>
<proteinExistence type="predicted"/>
<keyword evidence="1" id="KW-0472">Membrane</keyword>
<name>A0A7W7HS98_9ACTN</name>
<evidence type="ECO:0000256" key="1">
    <source>
        <dbReference type="SAM" id="Phobius"/>
    </source>
</evidence>
<dbReference type="Proteomes" id="UP000578112">
    <property type="component" value="Unassembled WGS sequence"/>
</dbReference>
<organism evidence="2 3">
    <name type="scientific">Actinoplanes digitatis</name>
    <dbReference type="NCBI Taxonomy" id="1868"/>
    <lineage>
        <taxon>Bacteria</taxon>
        <taxon>Bacillati</taxon>
        <taxon>Actinomycetota</taxon>
        <taxon>Actinomycetes</taxon>
        <taxon>Micromonosporales</taxon>
        <taxon>Micromonosporaceae</taxon>
        <taxon>Actinoplanes</taxon>
    </lineage>
</organism>
<feature type="transmembrane region" description="Helical" evidence="1">
    <location>
        <begin position="142"/>
        <end position="159"/>
    </location>
</feature>
<sequence length="178" mass="18299">MSAVGDAGYPAGHAAGRLLGSFWSALRLFVGWFSIAIGILNLLVELDRGGSGDGAYLAFHIMLVIGGVLLVSFTTVGAGAGVAGYCAGGAVLAGGMILSGVRAFDAACCMTAYAARHGYPFTFAARDAGRWHLDGPHLLADLLFWGYAGLIVLVAVASVRRAVRRTAPRDDGPGSDRA</sequence>
<evidence type="ECO:0000313" key="2">
    <source>
        <dbReference type="EMBL" id="MBB4759885.1"/>
    </source>
</evidence>
<accession>A0A7W7HS98</accession>
<evidence type="ECO:0000313" key="3">
    <source>
        <dbReference type="Proteomes" id="UP000578112"/>
    </source>
</evidence>
<dbReference type="RefSeq" id="WP_184989205.1">
    <property type="nucleotide sequence ID" value="NZ_BOMK01000029.1"/>
</dbReference>
<comment type="caution">
    <text evidence="2">The sequence shown here is derived from an EMBL/GenBank/DDBJ whole genome shotgun (WGS) entry which is preliminary data.</text>
</comment>